<accession>A0A914R115</accession>
<evidence type="ECO:0000313" key="3">
    <source>
        <dbReference type="WBParaSite" id="PDA_v2.g5074.t1"/>
    </source>
</evidence>
<name>A0A914R115_9BILA</name>
<feature type="compositionally biased region" description="Basic residues" evidence="1">
    <location>
        <begin position="1"/>
        <end position="17"/>
    </location>
</feature>
<feature type="compositionally biased region" description="Polar residues" evidence="1">
    <location>
        <begin position="19"/>
        <end position="29"/>
    </location>
</feature>
<dbReference type="WBParaSite" id="PDA_v2.g5074.t1">
    <property type="protein sequence ID" value="PDA_v2.g5074.t1"/>
    <property type="gene ID" value="PDA_v2.g5074"/>
</dbReference>
<keyword evidence="2" id="KW-1185">Reference proteome</keyword>
<feature type="region of interest" description="Disordered" evidence="1">
    <location>
        <begin position="1"/>
        <end position="71"/>
    </location>
</feature>
<feature type="region of interest" description="Disordered" evidence="1">
    <location>
        <begin position="94"/>
        <end position="120"/>
    </location>
</feature>
<dbReference type="AlphaFoldDB" id="A0A914R115"/>
<dbReference type="Proteomes" id="UP000887578">
    <property type="component" value="Unplaced"/>
</dbReference>
<protein>
    <submittedName>
        <fullName evidence="3">Uncharacterized protein</fullName>
    </submittedName>
</protein>
<feature type="compositionally biased region" description="Low complexity" evidence="1">
    <location>
        <begin position="34"/>
        <end position="50"/>
    </location>
</feature>
<evidence type="ECO:0000313" key="2">
    <source>
        <dbReference type="Proteomes" id="UP000887578"/>
    </source>
</evidence>
<evidence type="ECO:0000256" key="1">
    <source>
        <dbReference type="SAM" id="MobiDB-lite"/>
    </source>
</evidence>
<reference evidence="3" key="1">
    <citation type="submission" date="2022-11" db="UniProtKB">
        <authorList>
            <consortium name="WormBaseParasite"/>
        </authorList>
    </citation>
    <scope>IDENTIFICATION</scope>
</reference>
<organism evidence="2 3">
    <name type="scientific">Panagrolaimus davidi</name>
    <dbReference type="NCBI Taxonomy" id="227884"/>
    <lineage>
        <taxon>Eukaryota</taxon>
        <taxon>Metazoa</taxon>
        <taxon>Ecdysozoa</taxon>
        <taxon>Nematoda</taxon>
        <taxon>Chromadorea</taxon>
        <taxon>Rhabditida</taxon>
        <taxon>Tylenchina</taxon>
        <taxon>Panagrolaimomorpha</taxon>
        <taxon>Panagrolaimoidea</taxon>
        <taxon>Panagrolaimidae</taxon>
        <taxon>Panagrolaimus</taxon>
    </lineage>
</organism>
<sequence length="200" mass="22952">MKIHHNGPPRGFQRHGYQRFNSTQFSNGNEDPPQRYYSQPSYSNNSYVPSHGFLVPPPRPQRPQAYRPPLSPDATCLNISAAAAISAKIQDIPSNVDSTSHSKKLKPIIPNKQKKDTKMEEKKEAKRIRFENATKRLEGYLAEVIEEFEADYEKVKTKFGGTVTEEVQNEYDMKVQHLHDLHNGQIDSLYKIIIEGKWDV</sequence>
<proteinExistence type="predicted"/>